<dbReference type="Proteomes" id="UP001281761">
    <property type="component" value="Unassembled WGS sequence"/>
</dbReference>
<dbReference type="EMBL" id="JARBJD010000175">
    <property type="protein sequence ID" value="KAK2948513.1"/>
    <property type="molecule type" value="Genomic_DNA"/>
</dbReference>
<evidence type="ECO:0000313" key="2">
    <source>
        <dbReference type="Proteomes" id="UP001281761"/>
    </source>
</evidence>
<keyword evidence="2" id="KW-1185">Reference proteome</keyword>
<comment type="caution">
    <text evidence="1">The sequence shown here is derived from an EMBL/GenBank/DDBJ whole genome shotgun (WGS) entry which is preliminary data.</text>
</comment>
<evidence type="ECO:0000313" key="1">
    <source>
        <dbReference type="EMBL" id="KAK2948513.1"/>
    </source>
</evidence>
<organism evidence="1 2">
    <name type="scientific">Blattamonas nauphoetae</name>
    <dbReference type="NCBI Taxonomy" id="2049346"/>
    <lineage>
        <taxon>Eukaryota</taxon>
        <taxon>Metamonada</taxon>
        <taxon>Preaxostyla</taxon>
        <taxon>Oxymonadida</taxon>
        <taxon>Blattamonas</taxon>
    </lineage>
</organism>
<sequence>MCNLIETAFPQLDTTSIKSFGGNVLLLEGHRSEASCEREISELRQFIRDRRFYLSEDTLDYQPQKMNLRTGMDSGD</sequence>
<name>A0ABQ9XB73_9EUKA</name>
<proteinExistence type="predicted"/>
<accession>A0ABQ9XB73</accession>
<protein>
    <submittedName>
        <fullName evidence="1">Uncharacterized protein</fullName>
    </submittedName>
</protein>
<reference evidence="1 2" key="1">
    <citation type="journal article" date="2022" name="bioRxiv">
        <title>Genomics of Preaxostyla Flagellates Illuminates Evolutionary Transitions and the Path Towards Mitochondrial Loss.</title>
        <authorList>
            <person name="Novak L.V.F."/>
            <person name="Treitli S.C."/>
            <person name="Pyrih J."/>
            <person name="Halakuc P."/>
            <person name="Pipaliya S.V."/>
            <person name="Vacek V."/>
            <person name="Brzon O."/>
            <person name="Soukal P."/>
            <person name="Eme L."/>
            <person name="Dacks J.B."/>
            <person name="Karnkowska A."/>
            <person name="Elias M."/>
            <person name="Hampl V."/>
        </authorList>
    </citation>
    <scope>NUCLEOTIDE SEQUENCE [LARGE SCALE GENOMIC DNA]</scope>
    <source>
        <strain evidence="1">NAU3</strain>
        <tissue evidence="1">Gut</tissue>
    </source>
</reference>
<gene>
    <name evidence="1" type="ORF">BLNAU_16582</name>
</gene>